<dbReference type="RefSeq" id="WP_163691433.1">
    <property type="nucleotide sequence ID" value="NZ_FXTW01000001.1"/>
</dbReference>
<name>A0A6P0U8B4_9FLAO</name>
<gene>
    <name evidence="1" type="ORF">GWK09_02515</name>
</gene>
<accession>A0A6P0U8B4</accession>
<evidence type="ECO:0000313" key="1">
    <source>
        <dbReference type="EMBL" id="NER09377.1"/>
    </source>
</evidence>
<protein>
    <submittedName>
        <fullName evidence="1">DUF3052 domain-containing protein</fullName>
    </submittedName>
</protein>
<dbReference type="Proteomes" id="UP000468443">
    <property type="component" value="Unassembled WGS sequence"/>
</dbReference>
<dbReference type="EMBL" id="JAABOP010000001">
    <property type="protein sequence ID" value="NER09377.1"/>
    <property type="molecule type" value="Genomic_DNA"/>
</dbReference>
<organism evidence="1 2">
    <name type="scientific">Muriicola jejuensis</name>
    <dbReference type="NCBI Taxonomy" id="504488"/>
    <lineage>
        <taxon>Bacteria</taxon>
        <taxon>Pseudomonadati</taxon>
        <taxon>Bacteroidota</taxon>
        <taxon>Flavobacteriia</taxon>
        <taxon>Flavobacteriales</taxon>
        <taxon>Flavobacteriaceae</taxon>
        <taxon>Muriicola</taxon>
    </lineage>
</organism>
<evidence type="ECO:0000313" key="2">
    <source>
        <dbReference type="Proteomes" id="UP000468443"/>
    </source>
</evidence>
<comment type="caution">
    <text evidence="1">The sequence shown here is derived from an EMBL/GenBank/DDBJ whole genome shotgun (WGS) entry which is preliminary data.</text>
</comment>
<keyword evidence="2" id="KW-1185">Reference proteome</keyword>
<dbReference type="AlphaFoldDB" id="A0A6P0U8B4"/>
<proteinExistence type="predicted"/>
<sequence length="141" mass="15990">MKGINPLGYSGTPLAKKLGIKRGQRVKLFHPPEGYFDLFEDLPDDFELLPEEDTGIDFIHYFALQADQLDRDLGTLRKQLNQTGMIWISWPKKASKVPTDLDGNVVRDLGLRHGLVDIKVCSVNEIWSALKFVIPVRDRTA</sequence>
<reference evidence="1 2" key="1">
    <citation type="submission" date="2020-01" db="EMBL/GenBank/DDBJ databases">
        <title>Muriicola jejuensis KCTC 22299.</title>
        <authorList>
            <person name="Wang G."/>
        </authorList>
    </citation>
    <scope>NUCLEOTIDE SEQUENCE [LARGE SCALE GENOMIC DNA]</scope>
    <source>
        <strain evidence="1 2">KCTC 22299</strain>
    </source>
</reference>